<evidence type="ECO:0000313" key="3">
    <source>
        <dbReference type="Proteomes" id="UP000011777"/>
    </source>
</evidence>
<gene>
    <name evidence="2" type="ORF">G210_4835</name>
</gene>
<feature type="compositionally biased region" description="Low complexity" evidence="1">
    <location>
        <begin position="157"/>
        <end position="172"/>
    </location>
</feature>
<evidence type="ECO:0000256" key="1">
    <source>
        <dbReference type="SAM" id="MobiDB-lite"/>
    </source>
</evidence>
<comment type="caution">
    <text evidence="2">The sequence shown here is derived from an EMBL/GenBank/DDBJ whole genome shotgun (WGS) entry which is preliminary data.</text>
</comment>
<evidence type="ECO:0000313" key="2">
    <source>
        <dbReference type="EMBL" id="EMG50141.1"/>
    </source>
</evidence>
<protein>
    <submittedName>
        <fullName evidence="2">Uncharacterized protein</fullName>
    </submittedName>
</protein>
<dbReference type="EMBL" id="AOGT01000362">
    <property type="protein sequence ID" value="EMG50141.1"/>
    <property type="molecule type" value="Genomic_DNA"/>
</dbReference>
<name>M3IU79_CANMX</name>
<dbReference type="HOGENOM" id="CLU_685109_0_0_1"/>
<accession>M3IU79</accession>
<reference evidence="2 3" key="1">
    <citation type="submission" date="2013-02" db="EMBL/GenBank/DDBJ databases">
        <title>Genome sequence of Candida maltosa Xu316, a potential industrial strain for xylitol and ethanol production.</title>
        <authorList>
            <person name="Yu J."/>
            <person name="Wang Q."/>
            <person name="Geng X."/>
            <person name="Bao W."/>
            <person name="He P."/>
            <person name="Cai J."/>
        </authorList>
    </citation>
    <scope>NUCLEOTIDE SEQUENCE [LARGE SCALE GENOMIC DNA]</scope>
    <source>
        <strain evidence="3">Xu316</strain>
    </source>
</reference>
<proteinExistence type="predicted"/>
<dbReference type="Proteomes" id="UP000011777">
    <property type="component" value="Unassembled WGS sequence"/>
</dbReference>
<organism evidence="2 3">
    <name type="scientific">Candida maltosa (strain Xu316)</name>
    <name type="common">Yeast</name>
    <dbReference type="NCBI Taxonomy" id="1245528"/>
    <lineage>
        <taxon>Eukaryota</taxon>
        <taxon>Fungi</taxon>
        <taxon>Dikarya</taxon>
        <taxon>Ascomycota</taxon>
        <taxon>Saccharomycotina</taxon>
        <taxon>Pichiomycetes</taxon>
        <taxon>Debaryomycetaceae</taxon>
        <taxon>Candida/Lodderomyces clade</taxon>
        <taxon>Candida</taxon>
    </lineage>
</organism>
<feature type="region of interest" description="Disordered" evidence="1">
    <location>
        <begin position="149"/>
        <end position="174"/>
    </location>
</feature>
<dbReference type="AlphaFoldDB" id="M3IU79"/>
<sequence>MCDIKKSSSSETVQVIVDVERLKLIEQDSTDMETISTDLETDSIDEEGNAIEMIVNFKKKCARFREMFEIEIQKLERDANLINSSMDETTRKENLLNNSAYVEDYTQTRIDMSLVLEYSKWKIPGIMNALSPVIDEDYATKRLVEMDSTNSLDRKSSGSANSTPSSNTGASSWTKEKIQRLNDFIPSVSLYGVEEEHFNARIQSYKPPPIIDMFILTRSGPENYKKLTAIHDYFIYWGLPRGCWSRELVVYFEKYLKDSLSSWESGNFDTMQFEGYIHKMVSFIYYYNDDNGIRYSSSPEFKSFATFWPTEGEDVKRYLDNYKSKRESWKPNSEDFAFMIEKVHLLAILTLHFPEVNLSQFNFEKTNARNVFYLRVELIFKDAKFRKTITMKPELSSGDVQF</sequence>
<keyword evidence="3" id="KW-1185">Reference proteome</keyword>